<dbReference type="AlphaFoldDB" id="A0A8J7HCM8"/>
<dbReference type="RefSeq" id="WP_214438963.1">
    <property type="nucleotide sequence ID" value="NZ_JAECZB010000017.1"/>
</dbReference>
<gene>
    <name evidence="1" type="ORF">I8751_09785</name>
</gene>
<protein>
    <submittedName>
        <fullName evidence="1">Uncharacterized protein</fullName>
    </submittedName>
</protein>
<comment type="caution">
    <text evidence="1">The sequence shown here is derived from an EMBL/GenBank/DDBJ whole genome shotgun (WGS) entry which is preliminary data.</text>
</comment>
<name>A0A8J7HCM8_9CYAN</name>
<dbReference type="Proteomes" id="UP000599391">
    <property type="component" value="Unassembled WGS sequence"/>
</dbReference>
<proteinExistence type="predicted"/>
<accession>A0A8J7HCM8</accession>
<dbReference type="EMBL" id="JAECZB010000017">
    <property type="protein sequence ID" value="MBH8552658.1"/>
    <property type="molecule type" value="Genomic_DNA"/>
</dbReference>
<sequence>MMEALFGLLGTLLGAVISWFVSDRHAKMQTTFDLHREFYFGDLLESRRPADKIFAKYLDETYDQFSSSLEPEQYTHIWNTINFYQRLWVAVEHKQVVIKLVPDLFGEVFIRWYILYFEKMFVPLTLTSSKRLKKLRNWFETNSEQDTFKEWVRLARKERQDMMERMGLLSVNEAVVLSQRQSNTELERKGIST</sequence>
<keyword evidence="2" id="KW-1185">Reference proteome</keyword>
<organism evidence="1 2">
    <name type="scientific">Atlanticothrix silvestris CENA357</name>
    <dbReference type="NCBI Taxonomy" id="1725252"/>
    <lineage>
        <taxon>Bacteria</taxon>
        <taxon>Bacillati</taxon>
        <taxon>Cyanobacteriota</taxon>
        <taxon>Cyanophyceae</taxon>
        <taxon>Nostocales</taxon>
        <taxon>Nodulariaceae</taxon>
        <taxon>Atlanticothrix</taxon>
        <taxon>Atlanticothrix silvestris</taxon>
    </lineage>
</organism>
<evidence type="ECO:0000313" key="1">
    <source>
        <dbReference type="EMBL" id="MBH8552658.1"/>
    </source>
</evidence>
<evidence type="ECO:0000313" key="2">
    <source>
        <dbReference type="Proteomes" id="UP000599391"/>
    </source>
</evidence>
<reference evidence="1 2" key="1">
    <citation type="journal article" date="2021" name="Int. J. Syst. Evol. Microbiol.">
        <title>Amazonocrinis nigriterrae gen. nov., sp. nov., Atlanticothrix silvestris gen. nov., sp. nov. and Dendronalium phyllosphericum gen. nov., sp. nov., nostocacean cyanobacteria from Brazilian environments.</title>
        <authorList>
            <person name="Alvarenga D.O."/>
            <person name="Andreote A.P.D."/>
            <person name="Branco L.H.Z."/>
            <person name="Delbaje E."/>
            <person name="Cruz R.B."/>
            <person name="Varani A.M."/>
            <person name="Fiore M.F."/>
        </authorList>
    </citation>
    <scope>NUCLEOTIDE SEQUENCE [LARGE SCALE GENOMIC DNA]</scope>
    <source>
        <strain evidence="1 2">CENA357</strain>
    </source>
</reference>